<name>A0A0P7KPM6_9RHOB</name>
<sequence>MSRISETDLYLPVKAWLEGMGYGVKSEVAGADVVALRDDSDPLVVELKAGFSLTLLQQAVARQAISDHVYVAVPRWSGRSGWRAFKGNIGLCRRLGLGVLSVRLTDGFVQLHCDPAPFLPRKSKVKSARLLGEFVRRDGDPNMGGTNGKIVTAYRQDAEKLAAHLAEHGPMKGVDLAKATGVEKATTMMAANHYGWFERVERGVYGLSDAGRMTLRDG</sequence>
<keyword evidence="2" id="KW-1185">Reference proteome</keyword>
<evidence type="ECO:0000313" key="1">
    <source>
        <dbReference type="EMBL" id="KPN64328.1"/>
    </source>
</evidence>
<comment type="caution">
    <text evidence="1">The sequence shown here is derived from an EMBL/GenBank/DDBJ whole genome shotgun (WGS) entry which is preliminary data.</text>
</comment>
<dbReference type="InterPro" id="IPR018679">
    <property type="entry name" value="DUF2161"/>
</dbReference>
<gene>
    <name evidence="1" type="ORF">AKJ29_17010</name>
</gene>
<dbReference type="AlphaFoldDB" id="A0A0P7KPM6"/>
<accession>A0A0P7KPM6</accession>
<reference evidence="1 2" key="1">
    <citation type="submission" date="2015-09" db="EMBL/GenBank/DDBJ databases">
        <title>Draft genome sequence of Aliiroseovarius crassostreae CV919-312TSm, the causative agent of Roseovarius Oyster Disease (formerly Juvenile Oyster Disease).</title>
        <authorList>
            <person name="Kessner L."/>
            <person name="Spinard E."/>
            <person name="Nelson D."/>
        </authorList>
    </citation>
    <scope>NUCLEOTIDE SEQUENCE [LARGE SCALE GENOMIC DNA]</scope>
    <source>
        <strain evidence="1 2">CV919-312</strain>
    </source>
</reference>
<dbReference type="RefSeq" id="WP_055188466.1">
    <property type="nucleotide sequence ID" value="NZ_FPBS01000001.1"/>
</dbReference>
<dbReference type="STRING" id="154981.AKJ29_17010"/>
<dbReference type="EMBL" id="LKBA01000004">
    <property type="protein sequence ID" value="KPN64328.1"/>
    <property type="molecule type" value="Genomic_DNA"/>
</dbReference>
<protein>
    <submittedName>
        <fullName evidence="1">Uncharacterized protein</fullName>
    </submittedName>
</protein>
<evidence type="ECO:0000313" key="2">
    <source>
        <dbReference type="Proteomes" id="UP000050471"/>
    </source>
</evidence>
<proteinExistence type="predicted"/>
<dbReference type="Proteomes" id="UP000050471">
    <property type="component" value="Unassembled WGS sequence"/>
</dbReference>
<organism evidence="1 2">
    <name type="scientific">Aliiroseovarius crassostreae</name>
    <dbReference type="NCBI Taxonomy" id="154981"/>
    <lineage>
        <taxon>Bacteria</taxon>
        <taxon>Pseudomonadati</taxon>
        <taxon>Pseudomonadota</taxon>
        <taxon>Alphaproteobacteria</taxon>
        <taxon>Rhodobacterales</taxon>
        <taxon>Paracoccaceae</taxon>
        <taxon>Aliiroseovarius</taxon>
    </lineage>
</organism>
<dbReference type="Pfam" id="PF09929">
    <property type="entry name" value="DUF2161"/>
    <property type="match status" value="1"/>
</dbReference>